<dbReference type="InterPro" id="IPR009057">
    <property type="entry name" value="Homeodomain-like_sf"/>
</dbReference>
<dbReference type="Proteomes" id="UP000838821">
    <property type="component" value="Unassembled WGS sequence"/>
</dbReference>
<keyword evidence="4" id="KW-0597">Phosphoprotein</keyword>
<dbReference type="SUPFAM" id="SSF46689">
    <property type="entry name" value="Homeodomain-like"/>
    <property type="match status" value="2"/>
</dbReference>
<dbReference type="PROSITE" id="PS01124">
    <property type="entry name" value="HTH_ARAC_FAMILY_2"/>
    <property type="match status" value="1"/>
</dbReference>
<keyword evidence="1" id="KW-0805">Transcription regulation</keyword>
<evidence type="ECO:0000256" key="1">
    <source>
        <dbReference type="ARBA" id="ARBA00023015"/>
    </source>
</evidence>
<dbReference type="PROSITE" id="PS00041">
    <property type="entry name" value="HTH_ARAC_FAMILY_1"/>
    <property type="match status" value="1"/>
</dbReference>
<dbReference type="InterPro" id="IPR011006">
    <property type="entry name" value="CheY-like_superfamily"/>
</dbReference>
<reference evidence="7" key="1">
    <citation type="submission" date="2022-01" db="EMBL/GenBank/DDBJ databases">
        <authorList>
            <person name="Criscuolo A."/>
        </authorList>
    </citation>
    <scope>NUCLEOTIDE SEQUENCE</scope>
    <source>
        <strain evidence="7">CIP111891</strain>
    </source>
</reference>
<proteinExistence type="predicted"/>
<feature type="domain" description="Response regulatory" evidence="6">
    <location>
        <begin position="5"/>
        <end position="122"/>
    </location>
</feature>
<name>A0ABN8GZU5_9BACL</name>
<keyword evidence="3" id="KW-0804">Transcription</keyword>
<dbReference type="Pfam" id="PF12833">
    <property type="entry name" value="HTH_18"/>
    <property type="match status" value="1"/>
</dbReference>
<evidence type="ECO:0000313" key="7">
    <source>
        <dbReference type="EMBL" id="CAH1219626.1"/>
    </source>
</evidence>
<dbReference type="PANTHER" id="PTHR43280:SF2">
    <property type="entry name" value="HTH-TYPE TRANSCRIPTIONAL REGULATOR EXSA"/>
    <property type="match status" value="1"/>
</dbReference>
<dbReference type="PROSITE" id="PS50110">
    <property type="entry name" value="RESPONSE_REGULATORY"/>
    <property type="match status" value="1"/>
</dbReference>
<keyword evidence="2" id="KW-0238">DNA-binding</keyword>
<organism evidence="7 8">
    <name type="scientific">Paenibacillus allorhizoplanae</name>
    <dbReference type="NCBI Taxonomy" id="2905648"/>
    <lineage>
        <taxon>Bacteria</taxon>
        <taxon>Bacillati</taxon>
        <taxon>Bacillota</taxon>
        <taxon>Bacilli</taxon>
        <taxon>Bacillales</taxon>
        <taxon>Paenibacillaceae</taxon>
        <taxon>Paenibacillus</taxon>
    </lineage>
</organism>
<evidence type="ECO:0000256" key="2">
    <source>
        <dbReference type="ARBA" id="ARBA00023125"/>
    </source>
</evidence>
<dbReference type="InterPro" id="IPR020449">
    <property type="entry name" value="Tscrpt_reg_AraC-type_HTH"/>
</dbReference>
<evidence type="ECO:0000256" key="3">
    <source>
        <dbReference type="ARBA" id="ARBA00023163"/>
    </source>
</evidence>
<evidence type="ECO:0000313" key="8">
    <source>
        <dbReference type="Proteomes" id="UP000838821"/>
    </source>
</evidence>
<dbReference type="InterPro" id="IPR018060">
    <property type="entry name" value="HTH_AraC"/>
</dbReference>
<gene>
    <name evidence="7" type="primary">rssB_23</name>
    <name evidence="7" type="ORF">PAECIP111891_04941</name>
</gene>
<accession>A0ABN8GZU5</accession>
<comment type="caution">
    <text evidence="7">The sequence shown here is derived from an EMBL/GenBank/DDBJ whole genome shotgun (WGS) entry which is preliminary data.</text>
</comment>
<dbReference type="Pfam" id="PF00072">
    <property type="entry name" value="Response_reg"/>
    <property type="match status" value="1"/>
</dbReference>
<sequence length="344" mass="39845">MKMYTILLIDDEPMMLKGMKYMLEHSDIPIRSILEATGGHEAIRLLQQFGADLIVTDIRMPDMTGLELCRMLSEQFPLVPCMIVSGHDEFAYAREGLRYGVKDFLLKPLNREQFTASLRQMLRKLAEIGHPNGISTSEWREIADAWTEAVVQDHQEKRVEAEVKWLECLRYAPPSLCMIWHGIFHVALLQRAGGKLERAMDIPLLPFQGQMLEELINWVVEDLNAICEAMKLHAYSDHQKLIYNAQLYIREHYNKEISLEELASSLGYSAPYFSQWFKQKTGISYVTYRTQLRMQRAQELLLKTDKPILQIAYEVGYNDVAGFIRTFKKETEQTPTEYRKGGSL</sequence>
<dbReference type="Gene3D" id="3.40.50.2300">
    <property type="match status" value="1"/>
</dbReference>
<evidence type="ECO:0000259" key="5">
    <source>
        <dbReference type="PROSITE" id="PS01124"/>
    </source>
</evidence>
<dbReference type="SMART" id="SM00448">
    <property type="entry name" value="REC"/>
    <property type="match status" value="1"/>
</dbReference>
<dbReference type="SMART" id="SM00342">
    <property type="entry name" value="HTH_ARAC"/>
    <property type="match status" value="1"/>
</dbReference>
<dbReference type="CDD" id="cd17536">
    <property type="entry name" value="REC_YesN-like"/>
    <property type="match status" value="1"/>
</dbReference>
<evidence type="ECO:0000256" key="4">
    <source>
        <dbReference type="PROSITE-ProRule" id="PRU00169"/>
    </source>
</evidence>
<dbReference type="EMBL" id="CAKMMW010000018">
    <property type="protein sequence ID" value="CAH1219626.1"/>
    <property type="molecule type" value="Genomic_DNA"/>
</dbReference>
<evidence type="ECO:0000259" key="6">
    <source>
        <dbReference type="PROSITE" id="PS50110"/>
    </source>
</evidence>
<dbReference type="PANTHER" id="PTHR43280">
    <property type="entry name" value="ARAC-FAMILY TRANSCRIPTIONAL REGULATOR"/>
    <property type="match status" value="1"/>
</dbReference>
<dbReference type="Gene3D" id="1.10.10.60">
    <property type="entry name" value="Homeodomain-like"/>
    <property type="match status" value="2"/>
</dbReference>
<dbReference type="PRINTS" id="PR00032">
    <property type="entry name" value="HTHARAC"/>
</dbReference>
<keyword evidence="8" id="KW-1185">Reference proteome</keyword>
<dbReference type="SUPFAM" id="SSF52172">
    <property type="entry name" value="CheY-like"/>
    <property type="match status" value="1"/>
</dbReference>
<feature type="domain" description="HTH araC/xylS-type" evidence="5">
    <location>
        <begin position="243"/>
        <end position="341"/>
    </location>
</feature>
<protein>
    <submittedName>
        <fullName evidence="7">Regulator of RpoS</fullName>
    </submittedName>
</protein>
<dbReference type="InterPro" id="IPR001789">
    <property type="entry name" value="Sig_transdc_resp-reg_receiver"/>
</dbReference>
<feature type="modified residue" description="4-aspartylphosphate" evidence="4">
    <location>
        <position position="57"/>
    </location>
</feature>
<dbReference type="InterPro" id="IPR018062">
    <property type="entry name" value="HTH_AraC-typ_CS"/>
</dbReference>